<dbReference type="Proteomes" id="UP000692954">
    <property type="component" value="Unassembled WGS sequence"/>
</dbReference>
<evidence type="ECO:0000313" key="2">
    <source>
        <dbReference type="EMBL" id="CAD8126825.1"/>
    </source>
</evidence>
<sequence length="121" mass="14744">MQKVVIFLFLLQQLFIFSIALKLQIFQMQQLLKTSENIIQIEVFQEQQHYFKSKFNNKLQSQKMNTFQMEFLMSFKQFFISLYSAHYYNSQIIILILFFKYSIVLTPNAVYYLLLLQAYNY</sequence>
<accession>A0A8S1RJ53</accession>
<dbReference type="EMBL" id="CAJJDN010000171">
    <property type="protein sequence ID" value="CAD8126825.1"/>
    <property type="molecule type" value="Genomic_DNA"/>
</dbReference>
<evidence type="ECO:0008006" key="4">
    <source>
        <dbReference type="Google" id="ProtNLM"/>
    </source>
</evidence>
<dbReference type="AlphaFoldDB" id="A0A8S1RJ53"/>
<evidence type="ECO:0000313" key="3">
    <source>
        <dbReference type="Proteomes" id="UP000692954"/>
    </source>
</evidence>
<reference evidence="2" key="1">
    <citation type="submission" date="2021-01" db="EMBL/GenBank/DDBJ databases">
        <authorList>
            <consortium name="Genoscope - CEA"/>
            <person name="William W."/>
        </authorList>
    </citation>
    <scope>NUCLEOTIDE SEQUENCE</scope>
</reference>
<keyword evidence="3" id="KW-1185">Reference proteome</keyword>
<evidence type="ECO:0000256" key="1">
    <source>
        <dbReference type="SAM" id="Phobius"/>
    </source>
</evidence>
<feature type="transmembrane region" description="Helical" evidence="1">
    <location>
        <begin position="92"/>
        <end position="115"/>
    </location>
</feature>
<name>A0A8S1RJ53_9CILI</name>
<gene>
    <name evidence="2" type="ORF">PSON_ATCC_30995.1.T1710003</name>
</gene>
<keyword evidence="1" id="KW-0472">Membrane</keyword>
<comment type="caution">
    <text evidence="2">The sequence shown here is derived from an EMBL/GenBank/DDBJ whole genome shotgun (WGS) entry which is preliminary data.</text>
</comment>
<organism evidence="2 3">
    <name type="scientific">Paramecium sonneborni</name>
    <dbReference type="NCBI Taxonomy" id="65129"/>
    <lineage>
        <taxon>Eukaryota</taxon>
        <taxon>Sar</taxon>
        <taxon>Alveolata</taxon>
        <taxon>Ciliophora</taxon>
        <taxon>Intramacronucleata</taxon>
        <taxon>Oligohymenophorea</taxon>
        <taxon>Peniculida</taxon>
        <taxon>Parameciidae</taxon>
        <taxon>Paramecium</taxon>
    </lineage>
</organism>
<keyword evidence="1" id="KW-1133">Transmembrane helix</keyword>
<keyword evidence="1" id="KW-0812">Transmembrane</keyword>
<protein>
    <recommendedName>
        <fullName evidence="4">Transmembrane protein</fullName>
    </recommendedName>
</protein>
<proteinExistence type="predicted"/>